<proteinExistence type="predicted"/>
<dbReference type="Gene3D" id="2.150.10.10">
    <property type="entry name" value="Serralysin-like metalloprotease, C-terminal"/>
    <property type="match status" value="1"/>
</dbReference>
<dbReference type="KEGG" id="rgi:RGI145_18180"/>
<reference evidence="3 4" key="1">
    <citation type="submission" date="2016-05" db="EMBL/GenBank/DDBJ databases">
        <title>Complete Genome and Methylome Analysis of Psychrotrophic Bacterial Isolates from Antarctic Lake Untersee.</title>
        <authorList>
            <person name="Fomenkov A."/>
            <person name="Akimov V.N."/>
            <person name="Vasilyeva L.V."/>
            <person name="Andersen D."/>
            <person name="Vincze T."/>
            <person name="Roberts R.J."/>
        </authorList>
    </citation>
    <scope>NUCLEOTIDE SEQUENCE [LARGE SCALE GENOMIC DNA]</scope>
    <source>
        <strain evidence="3 4">U14-5</strain>
    </source>
</reference>
<dbReference type="InterPro" id="IPR013830">
    <property type="entry name" value="SGNH_hydro"/>
</dbReference>
<dbReference type="InterPro" id="IPR010221">
    <property type="entry name" value="VCBS_dom"/>
</dbReference>
<dbReference type="PRINTS" id="PR00313">
    <property type="entry name" value="CABNDNGRPT"/>
</dbReference>
<dbReference type="InterPro" id="IPR051532">
    <property type="entry name" value="Ester_Hydrolysis_Enzymes"/>
</dbReference>
<dbReference type="Proteomes" id="UP000185494">
    <property type="component" value="Chromosome 1"/>
</dbReference>
<dbReference type="RefSeq" id="WP_075799500.1">
    <property type="nucleotide sequence ID" value="NZ_CP015583.1"/>
</dbReference>
<evidence type="ECO:0000259" key="2">
    <source>
        <dbReference type="Pfam" id="PF17803"/>
    </source>
</evidence>
<evidence type="ECO:0000313" key="3">
    <source>
        <dbReference type="EMBL" id="APT58746.1"/>
    </source>
</evidence>
<dbReference type="eggNOG" id="COG3210">
    <property type="taxonomic scope" value="Bacteria"/>
</dbReference>
<dbReference type="PROSITE" id="PS00330">
    <property type="entry name" value="HEMOLYSIN_CALCIUM"/>
    <property type="match status" value="1"/>
</dbReference>
<accession>A0A1L7AIW0</accession>
<dbReference type="InterPro" id="IPR036514">
    <property type="entry name" value="SGNH_hydro_sf"/>
</dbReference>
<dbReference type="AlphaFoldDB" id="A0A1L7AIW0"/>
<dbReference type="InterPro" id="IPR001343">
    <property type="entry name" value="Hemolysn_Ca-bd"/>
</dbReference>
<evidence type="ECO:0008006" key="5">
    <source>
        <dbReference type="Google" id="ProtNLM"/>
    </source>
</evidence>
<dbReference type="NCBIfam" id="TIGR01965">
    <property type="entry name" value="VCBS_repeat"/>
    <property type="match status" value="2"/>
</dbReference>
<gene>
    <name evidence="3" type="ORF">RGI145_18180</name>
</gene>
<dbReference type="GO" id="GO:0004622">
    <property type="term" value="F:phosphatidylcholine lysophospholipase activity"/>
    <property type="evidence" value="ECO:0007669"/>
    <property type="project" value="TreeGrafter"/>
</dbReference>
<dbReference type="InterPro" id="IPR018511">
    <property type="entry name" value="Hemolysin-typ_Ca-bd_CS"/>
</dbReference>
<dbReference type="SUPFAM" id="SSF52266">
    <property type="entry name" value="SGNH hydrolase"/>
    <property type="match status" value="1"/>
</dbReference>
<feature type="domain" description="RapA2 cadherin-like" evidence="2">
    <location>
        <begin position="3"/>
        <end position="75"/>
    </location>
</feature>
<dbReference type="eggNOG" id="COG2931">
    <property type="taxonomic scope" value="Bacteria"/>
</dbReference>
<dbReference type="Gene3D" id="2.60.120.260">
    <property type="entry name" value="Galactose-binding domain-like"/>
    <property type="match status" value="2"/>
</dbReference>
<sequence>MATTTNSRPAAVADTAAVSEDGVLQATGNVLSNDTDADRDTLTVTAVNGLAAGVGTTIAGTYGSLVLGANGQYTYVLANAQANVQALAAGQTVTETFTYTVSDGQAHADAGENLIAQSEAFGDASWVAFNGNGALPTITSNAATGPTGTATADVLSLTADSGLYTATAVSGQYTFSIWIRLVSGNGNFAFNYYDGASDGIQTGTATGEWQRFSWTFTGNGNSDANVAILHDLASSTGSVFEIWGAQINSGGSAGTYVATTGTPVAATTVTTQNLIAQSEAFDDASWAHFTVTGTQPTVTADAATGPTGSGTADLLSLSGIGAGIYVNTAVSGQYTFSVWVRLASGDGHFSFNYYDGSSNHLQSATATGEWQRLSWTFDANGNGNANVAIMHDLATATSGVLELWGAQLNQGASADSYIATTGSPVTVTSAGTGGETTTLTIAITGAADSSTGGPALPVAVADTAAVSEDGVLQATGNVLSNDTDADRDTLTVTAVNGLAAGVGTTIAGTYGSLVLGANGQYTYVLANAQANVQALEAGRSVTDVFRYTVSDGASHTVTTQNLLPYSEALDNPAWVRFSSNGASATVMADEALSPIGTRTAELLSMTGYGTGLYTNTAVSGQYTFSAWIRLAAGDGHFSFNYYDGSSSHFQSALANGEWQHFTWTFTGSGSGSANVAIMHDLATFTSGSFEIWGAQLNAGATADAYVATSGTPVTQASTGVATVTSTLTVTIAGASDTLGAAATLSLADHADGVVANLATGQWAQALKIMPLGDSITYGWRQIDTNYGYLQDNLANGYRQPLWAEFTDRDMLINYVGSQSSGTSTLPDHDHAGFPGWKADELATILPSLLGSSAPDAVLLMAGANDVFREDAAQNTVGTDIKAMLNAIASANPATHVYVSTMLPTAWADASEVNAVNAVIRSTVQSAIASGQHVTLVEMPGVTTADMYDGIHPTEAGYAEMAQYWLNAILAAQGNGGGTPGGTAQAIASGITSILGGNGNDLLIGDTRANTLNGGDGNDRLIGGGGSDTLIGGAGADEFVFRPVAGNVVVQDFSAAEKDVLVFDGIAGLSNFAALSGHVAQANGATVIDLSGFGTQVQITLQGFTGGLTADNVWFS</sequence>
<dbReference type="Pfam" id="PF00353">
    <property type="entry name" value="HemolysinCabind"/>
    <property type="match status" value="1"/>
</dbReference>
<organism evidence="3 4">
    <name type="scientific">Roseomonas gilardii</name>
    <dbReference type="NCBI Taxonomy" id="257708"/>
    <lineage>
        <taxon>Bacteria</taxon>
        <taxon>Pseudomonadati</taxon>
        <taxon>Pseudomonadota</taxon>
        <taxon>Alphaproteobacteria</taxon>
        <taxon>Acetobacterales</taxon>
        <taxon>Roseomonadaceae</taxon>
        <taxon>Roseomonas</taxon>
    </lineage>
</organism>
<evidence type="ECO:0000259" key="1">
    <source>
        <dbReference type="Pfam" id="PF13472"/>
    </source>
</evidence>
<dbReference type="eggNOG" id="COG2755">
    <property type="taxonomic scope" value="Bacteria"/>
</dbReference>
<feature type="domain" description="RapA2 cadherin-like" evidence="2">
    <location>
        <begin position="438"/>
        <end position="523"/>
    </location>
</feature>
<dbReference type="Gene3D" id="2.60.40.10">
    <property type="entry name" value="Immunoglobulins"/>
    <property type="match status" value="2"/>
</dbReference>
<dbReference type="GO" id="GO:0005509">
    <property type="term" value="F:calcium ion binding"/>
    <property type="evidence" value="ECO:0007669"/>
    <property type="project" value="InterPro"/>
</dbReference>
<name>A0A1L7AIW0_9PROT</name>
<dbReference type="CDD" id="cd01833">
    <property type="entry name" value="XynB_like"/>
    <property type="match status" value="1"/>
</dbReference>
<dbReference type="Gene3D" id="3.40.50.1110">
    <property type="entry name" value="SGNH hydrolase"/>
    <property type="match status" value="1"/>
</dbReference>
<dbReference type="PANTHER" id="PTHR30383:SF5">
    <property type="entry name" value="SGNH HYDROLASE-TYPE ESTERASE DOMAIN-CONTAINING PROTEIN"/>
    <property type="match status" value="1"/>
</dbReference>
<dbReference type="SUPFAM" id="SSF51120">
    <property type="entry name" value="beta-Roll"/>
    <property type="match status" value="1"/>
</dbReference>
<dbReference type="PANTHER" id="PTHR30383">
    <property type="entry name" value="THIOESTERASE 1/PROTEASE 1/LYSOPHOSPHOLIPASE L1"/>
    <property type="match status" value="1"/>
</dbReference>
<feature type="domain" description="SGNH hydrolase-type esterase" evidence="1">
    <location>
        <begin position="771"/>
        <end position="958"/>
    </location>
</feature>
<dbReference type="Pfam" id="PF13472">
    <property type="entry name" value="Lipase_GDSL_2"/>
    <property type="match status" value="1"/>
</dbReference>
<evidence type="ECO:0000313" key="4">
    <source>
        <dbReference type="Proteomes" id="UP000185494"/>
    </source>
</evidence>
<dbReference type="Pfam" id="PF17803">
    <property type="entry name" value="Cadherin_4"/>
    <property type="match status" value="2"/>
</dbReference>
<dbReference type="EMBL" id="CP015583">
    <property type="protein sequence ID" value="APT58746.1"/>
    <property type="molecule type" value="Genomic_DNA"/>
</dbReference>
<dbReference type="InterPro" id="IPR013783">
    <property type="entry name" value="Ig-like_fold"/>
</dbReference>
<protein>
    <recommendedName>
        <fullName evidence="5">Serralysin</fullName>
    </recommendedName>
</protein>
<dbReference type="STRING" id="257708.RGI145_18180"/>
<dbReference type="InterPro" id="IPR011049">
    <property type="entry name" value="Serralysin-like_metalloprot_C"/>
</dbReference>
<dbReference type="InterPro" id="IPR040853">
    <property type="entry name" value="RapA2_cadherin-like"/>
</dbReference>